<evidence type="ECO:0000313" key="4">
    <source>
        <dbReference type="EMBL" id="KAK2652560.1"/>
    </source>
</evidence>
<dbReference type="PANTHER" id="PTHR14152:SF5">
    <property type="entry name" value="U4_U6.U5 TRI-SNRNP-ASSOCIATED PROTEIN 1"/>
    <property type="match status" value="1"/>
</dbReference>
<dbReference type="GO" id="GO:0000481">
    <property type="term" value="P:maturation of 5S rRNA"/>
    <property type="evidence" value="ECO:0007669"/>
    <property type="project" value="TreeGrafter"/>
</dbReference>
<name>A0AAD9X498_9ROSI</name>
<comment type="caution">
    <text evidence="4">The sequence shown here is derived from an EMBL/GenBank/DDBJ whole genome shotgun (WGS) entry which is preliminary data.</text>
</comment>
<dbReference type="GO" id="GO:0046540">
    <property type="term" value="C:U4/U6 x U5 tri-snRNP complex"/>
    <property type="evidence" value="ECO:0007669"/>
    <property type="project" value="TreeGrafter"/>
</dbReference>
<organism evidence="4 5">
    <name type="scientific">Dipteronia dyeriana</name>
    <dbReference type="NCBI Taxonomy" id="168575"/>
    <lineage>
        <taxon>Eukaryota</taxon>
        <taxon>Viridiplantae</taxon>
        <taxon>Streptophyta</taxon>
        <taxon>Embryophyta</taxon>
        <taxon>Tracheophyta</taxon>
        <taxon>Spermatophyta</taxon>
        <taxon>Magnoliopsida</taxon>
        <taxon>eudicotyledons</taxon>
        <taxon>Gunneridae</taxon>
        <taxon>Pentapetalae</taxon>
        <taxon>rosids</taxon>
        <taxon>malvids</taxon>
        <taxon>Sapindales</taxon>
        <taxon>Sapindaceae</taxon>
        <taxon>Hippocastanoideae</taxon>
        <taxon>Acereae</taxon>
        <taxon>Dipteronia</taxon>
    </lineage>
</organism>
<keyword evidence="5" id="KW-1185">Reference proteome</keyword>
<sequence>MKSLLARVYQVHLSSSRTGEHSKKKVAETWMTKGGNLLIDLSIFALSGKMSFGRYISPKETFRRLSYKFHSKGPGKVKQAKLMERYQQELKLNQAAKSDTVERMREAQARLKTPYLFLHYSCNTE</sequence>
<dbReference type="AlphaFoldDB" id="A0AAD9X498"/>
<comment type="subcellular location">
    <subcellularLocation>
        <location evidence="1">Nucleus</location>
    </subcellularLocation>
</comment>
<dbReference type="EMBL" id="JANJYI010000004">
    <property type="protein sequence ID" value="KAK2652560.1"/>
    <property type="molecule type" value="Genomic_DNA"/>
</dbReference>
<evidence type="ECO:0000256" key="2">
    <source>
        <dbReference type="ARBA" id="ARBA00006076"/>
    </source>
</evidence>
<dbReference type="Proteomes" id="UP001280121">
    <property type="component" value="Unassembled WGS sequence"/>
</dbReference>
<evidence type="ECO:0000313" key="5">
    <source>
        <dbReference type="Proteomes" id="UP001280121"/>
    </source>
</evidence>
<evidence type="ECO:0000256" key="3">
    <source>
        <dbReference type="ARBA" id="ARBA00023242"/>
    </source>
</evidence>
<protein>
    <submittedName>
        <fullName evidence="4">Uncharacterized protein</fullName>
    </submittedName>
</protein>
<dbReference type="InterPro" id="IPR005011">
    <property type="entry name" value="SNU66/SART1"/>
</dbReference>
<proteinExistence type="inferred from homology"/>
<gene>
    <name evidence="4" type="ORF">Ddye_012416</name>
</gene>
<comment type="similarity">
    <text evidence="2">Belongs to the SNU66/SART1 family.</text>
</comment>
<keyword evidence="3" id="KW-0539">Nucleus</keyword>
<dbReference type="Pfam" id="PF03343">
    <property type="entry name" value="SART-1"/>
    <property type="match status" value="1"/>
</dbReference>
<accession>A0AAD9X498</accession>
<evidence type="ECO:0000256" key="1">
    <source>
        <dbReference type="ARBA" id="ARBA00004123"/>
    </source>
</evidence>
<reference evidence="4" key="1">
    <citation type="journal article" date="2023" name="Plant J.">
        <title>Genome sequences and population genomics provide insights into the demographic history, inbreeding, and mutation load of two 'living fossil' tree species of Dipteronia.</title>
        <authorList>
            <person name="Feng Y."/>
            <person name="Comes H.P."/>
            <person name="Chen J."/>
            <person name="Zhu S."/>
            <person name="Lu R."/>
            <person name="Zhang X."/>
            <person name="Li P."/>
            <person name="Qiu J."/>
            <person name="Olsen K.M."/>
            <person name="Qiu Y."/>
        </authorList>
    </citation>
    <scope>NUCLEOTIDE SEQUENCE</scope>
    <source>
        <strain evidence="4">KIB01</strain>
    </source>
</reference>
<dbReference type="GO" id="GO:0045292">
    <property type="term" value="P:mRNA cis splicing, via spliceosome"/>
    <property type="evidence" value="ECO:0007669"/>
    <property type="project" value="TreeGrafter"/>
</dbReference>
<dbReference type="PANTHER" id="PTHR14152">
    <property type="entry name" value="SQUAMOUS CELL CARCINOMA ANTIGEN RECOGNISED BY CYTOTOXIC T LYMPHOCYTES"/>
    <property type="match status" value="1"/>
</dbReference>